<keyword evidence="2" id="KW-1185">Reference proteome</keyword>
<gene>
    <name evidence="1" type="ORF">GCM10022254_72350</name>
</gene>
<reference evidence="2" key="1">
    <citation type="journal article" date="2019" name="Int. J. Syst. Evol. Microbiol.">
        <title>The Global Catalogue of Microorganisms (GCM) 10K type strain sequencing project: providing services to taxonomists for standard genome sequencing and annotation.</title>
        <authorList>
            <consortium name="The Broad Institute Genomics Platform"/>
            <consortium name="The Broad Institute Genome Sequencing Center for Infectious Disease"/>
            <person name="Wu L."/>
            <person name="Ma J."/>
        </authorList>
    </citation>
    <scope>NUCLEOTIDE SEQUENCE [LARGE SCALE GENOMIC DNA]</scope>
    <source>
        <strain evidence="2">JCM 17440</strain>
    </source>
</reference>
<proteinExistence type="predicted"/>
<dbReference type="Proteomes" id="UP001501710">
    <property type="component" value="Unassembled WGS sequence"/>
</dbReference>
<sequence>MGVIESYLRFWGATPRPTATAMVPAGRTMAALHRYRQMVTLCELWQSTERLLLPP</sequence>
<comment type="caution">
    <text evidence="1">The sequence shown here is derived from an EMBL/GenBank/DDBJ whole genome shotgun (WGS) entry which is preliminary data.</text>
</comment>
<organism evidence="1 2">
    <name type="scientific">Actinomadura meridiana</name>
    <dbReference type="NCBI Taxonomy" id="559626"/>
    <lineage>
        <taxon>Bacteria</taxon>
        <taxon>Bacillati</taxon>
        <taxon>Actinomycetota</taxon>
        <taxon>Actinomycetes</taxon>
        <taxon>Streptosporangiales</taxon>
        <taxon>Thermomonosporaceae</taxon>
        <taxon>Actinomadura</taxon>
    </lineage>
</organism>
<accession>A0ABP8CPY7</accession>
<protein>
    <submittedName>
        <fullName evidence="1">Uncharacterized protein</fullName>
    </submittedName>
</protein>
<name>A0ABP8CPY7_9ACTN</name>
<dbReference type="EMBL" id="BAABAS010000029">
    <property type="protein sequence ID" value="GAA4241849.1"/>
    <property type="molecule type" value="Genomic_DNA"/>
</dbReference>
<evidence type="ECO:0000313" key="1">
    <source>
        <dbReference type="EMBL" id="GAA4241849.1"/>
    </source>
</evidence>
<evidence type="ECO:0000313" key="2">
    <source>
        <dbReference type="Proteomes" id="UP001501710"/>
    </source>
</evidence>